<organism evidence="2 3">
    <name type="scientific">Rhizobium vallis</name>
    <dbReference type="NCBI Taxonomy" id="634290"/>
    <lineage>
        <taxon>Bacteria</taxon>
        <taxon>Pseudomonadati</taxon>
        <taxon>Pseudomonadota</taxon>
        <taxon>Alphaproteobacteria</taxon>
        <taxon>Hyphomicrobiales</taxon>
        <taxon>Rhizobiaceae</taxon>
        <taxon>Rhizobium/Agrobacterium group</taxon>
        <taxon>Rhizobium</taxon>
    </lineage>
</organism>
<dbReference type="EMBL" id="RJTH01000005">
    <property type="protein sequence ID" value="RUM24587.1"/>
    <property type="molecule type" value="Genomic_DNA"/>
</dbReference>
<proteinExistence type="predicted"/>
<gene>
    <name evidence="2" type="ORF">EFQ99_17645</name>
</gene>
<dbReference type="Proteomes" id="UP000278823">
    <property type="component" value="Unassembled WGS sequence"/>
</dbReference>
<dbReference type="InterPro" id="IPR010221">
    <property type="entry name" value="VCBS_dom"/>
</dbReference>
<keyword evidence="3" id="KW-1185">Reference proteome</keyword>
<feature type="domain" description="RapA2 cadherin-like" evidence="1">
    <location>
        <begin position="120"/>
        <end position="201"/>
    </location>
</feature>
<dbReference type="AlphaFoldDB" id="A0A3S0T549"/>
<comment type="caution">
    <text evidence="2">The sequence shown here is derived from an EMBL/GenBank/DDBJ whole genome shotgun (WGS) entry which is preliminary data.</text>
</comment>
<dbReference type="InterPro" id="IPR040853">
    <property type="entry name" value="RapA2_cadherin-like"/>
</dbReference>
<protein>
    <recommendedName>
        <fullName evidence="1">RapA2 cadherin-like domain-containing protein</fullName>
    </recommendedName>
</protein>
<evidence type="ECO:0000313" key="2">
    <source>
        <dbReference type="EMBL" id="RUM24587.1"/>
    </source>
</evidence>
<evidence type="ECO:0000313" key="3">
    <source>
        <dbReference type="Proteomes" id="UP000278823"/>
    </source>
</evidence>
<reference evidence="3" key="1">
    <citation type="submission" date="2018-11" db="EMBL/GenBank/DDBJ databases">
        <title>Rhizobium chutanense sp. nov., isolated from root nodules of Phaseolus vulgaris in China.</title>
        <authorList>
            <person name="Huo Y."/>
        </authorList>
    </citation>
    <scope>NUCLEOTIDE SEQUENCE [LARGE SCALE GENOMIC DNA]</scope>
    <source>
        <strain evidence="3">CCBAU 65647</strain>
    </source>
</reference>
<dbReference type="OrthoDB" id="7876310at2"/>
<name>A0A3S0T549_9HYPH</name>
<evidence type="ECO:0000259" key="1">
    <source>
        <dbReference type="Pfam" id="PF17803"/>
    </source>
</evidence>
<dbReference type="NCBIfam" id="TIGR01965">
    <property type="entry name" value="VCBS_repeat"/>
    <property type="match status" value="2"/>
</dbReference>
<accession>A0A3S0T549</accession>
<feature type="domain" description="RapA2 cadherin-like" evidence="1">
    <location>
        <begin position="14"/>
        <end position="84"/>
    </location>
</feature>
<sequence>MLNLFRGGNGMPVKPNAVDDSASFFETDAISGNILDNDVAGSNGKKILNFFDGERVDAKAPGVITTIEGEHGTFFVKADGSYSYELHASEKPGFEAGESLFEHISYKISDGGGNTDTAVFNLEIKGVTSKPVAVDDHLSFSENDAISGNLLSNDINPGGSTLFLRFFDGVRVDAKSGPAHETIVQGDYGTFKLQPDGSFTYELDHSLDAVQNLGAGEHLTERVSYKLADAAGHTDVGVLDLTINGSDATLLS</sequence>
<dbReference type="InterPro" id="IPR013783">
    <property type="entry name" value="Ig-like_fold"/>
</dbReference>
<dbReference type="Pfam" id="PF17803">
    <property type="entry name" value="Cadherin_4"/>
    <property type="match status" value="2"/>
</dbReference>
<dbReference type="Gene3D" id="2.60.40.10">
    <property type="entry name" value="Immunoglobulins"/>
    <property type="match status" value="1"/>
</dbReference>